<accession>A0A2K8ZBM6</accession>
<organism evidence="2 3">
    <name type="scientific">Spirosoma pollinicola</name>
    <dbReference type="NCBI Taxonomy" id="2057025"/>
    <lineage>
        <taxon>Bacteria</taxon>
        <taxon>Pseudomonadati</taxon>
        <taxon>Bacteroidota</taxon>
        <taxon>Cytophagia</taxon>
        <taxon>Cytophagales</taxon>
        <taxon>Cytophagaceae</taxon>
        <taxon>Spirosoma</taxon>
    </lineage>
</organism>
<dbReference type="EMBL" id="CP025096">
    <property type="protein sequence ID" value="AUD07273.1"/>
    <property type="molecule type" value="Genomic_DNA"/>
</dbReference>
<sequence length="313" mass="36725">MVHARSNGQEIHLFFRAIHHTNFIYFGRIEVIDVEVKAKYPSKFIFHLNEYYSDVTYNTVSEQWNRAQLLSVFNLYLKLPPGELNLTNEEIKKLAKLIGKSESSVAMKLNNFAFTDPYNKQNGIIGLEEGAGQVKPIWDEFLSNQEDLTYESERKLSEYQDKRIEESDSDVDFQVSDLKGDYIVRNVKTRINQNVFRKMILKTYASKCAISGINTPELLVAGHIIPWAENEKERLNPQNGICLSNLYDRAYEKGLICIDTDYKVLISRRLKATSHKEFYNDFFGRFEYKPIHLPRSYQPKKEFLEYRLNLFDR</sequence>
<dbReference type="KEGG" id="spir:CWM47_11705"/>
<evidence type="ECO:0000313" key="2">
    <source>
        <dbReference type="EMBL" id="AUD07273.1"/>
    </source>
</evidence>
<dbReference type="Pfam" id="PF13391">
    <property type="entry name" value="HNH_2"/>
    <property type="match status" value="1"/>
</dbReference>
<gene>
    <name evidence="2" type="ORF">CWM47_11705</name>
</gene>
<evidence type="ECO:0000259" key="1">
    <source>
        <dbReference type="Pfam" id="PF13391"/>
    </source>
</evidence>
<proteinExistence type="predicted"/>
<dbReference type="Proteomes" id="UP000232883">
    <property type="component" value="Chromosome"/>
</dbReference>
<dbReference type="GO" id="GO:0004519">
    <property type="term" value="F:endonuclease activity"/>
    <property type="evidence" value="ECO:0007669"/>
    <property type="project" value="UniProtKB-KW"/>
</dbReference>
<keyword evidence="2" id="KW-0255">Endonuclease</keyword>
<protein>
    <submittedName>
        <fullName evidence="2">Restriction endonuclease</fullName>
    </submittedName>
</protein>
<dbReference type="OrthoDB" id="67788at2"/>
<keyword evidence="2" id="KW-0378">Hydrolase</keyword>
<evidence type="ECO:0000313" key="3">
    <source>
        <dbReference type="Proteomes" id="UP000232883"/>
    </source>
</evidence>
<name>A0A2K8ZBM6_9BACT</name>
<keyword evidence="2" id="KW-0540">Nuclease</keyword>
<dbReference type="AlphaFoldDB" id="A0A2K8ZBM6"/>
<feature type="domain" description="HNH nuclease" evidence="1">
    <location>
        <begin position="208"/>
        <end position="259"/>
    </location>
</feature>
<reference evidence="2 3" key="1">
    <citation type="submission" date="2017-11" db="EMBL/GenBank/DDBJ databases">
        <title>Taxonomic description and genome sequences of Spirosoma HA7 sp. nov., isolated from pollen microhabitat of Corylus avellana.</title>
        <authorList>
            <person name="Ambika Manirajan B."/>
            <person name="Suarez C."/>
            <person name="Ratering S."/>
            <person name="Geissler-Plaum R."/>
            <person name="Cardinale M."/>
            <person name="Sylvia S."/>
        </authorList>
    </citation>
    <scope>NUCLEOTIDE SEQUENCE [LARGE SCALE GENOMIC DNA]</scope>
    <source>
        <strain evidence="2 3">HA7</strain>
    </source>
</reference>
<keyword evidence="3" id="KW-1185">Reference proteome</keyword>
<dbReference type="InterPro" id="IPR003615">
    <property type="entry name" value="HNH_nuc"/>
</dbReference>